<dbReference type="SMART" id="SM00387">
    <property type="entry name" value="HATPase_c"/>
    <property type="match status" value="1"/>
</dbReference>
<feature type="transmembrane region" description="Helical" evidence="3">
    <location>
        <begin position="279"/>
        <end position="299"/>
    </location>
</feature>
<accession>A0ABS3WFT8</accession>
<dbReference type="InterPro" id="IPR036890">
    <property type="entry name" value="HATPase_C_sf"/>
</dbReference>
<evidence type="ECO:0000313" key="6">
    <source>
        <dbReference type="Proteomes" id="UP000670947"/>
    </source>
</evidence>
<dbReference type="InterPro" id="IPR003594">
    <property type="entry name" value="HATPase_dom"/>
</dbReference>
<dbReference type="InterPro" id="IPR010559">
    <property type="entry name" value="Sig_transdc_His_kin_internal"/>
</dbReference>
<keyword evidence="6" id="KW-1185">Reference proteome</keyword>
<dbReference type="InterPro" id="IPR050640">
    <property type="entry name" value="Bact_2-comp_sensor_kinase"/>
</dbReference>
<dbReference type="Gene3D" id="3.30.565.10">
    <property type="entry name" value="Histidine kinase-like ATPase, C-terminal domain"/>
    <property type="match status" value="1"/>
</dbReference>
<keyword evidence="1" id="KW-0175">Coiled coil</keyword>
<name>A0ABS3WFT8_9BACL</name>
<evidence type="ECO:0000256" key="1">
    <source>
        <dbReference type="SAM" id="Coils"/>
    </source>
</evidence>
<feature type="domain" description="Histidine kinase/HSP90-like ATPase" evidence="4">
    <location>
        <begin position="455"/>
        <end position="574"/>
    </location>
</feature>
<keyword evidence="5" id="KW-0808">Transferase</keyword>
<dbReference type="Pfam" id="PF02518">
    <property type="entry name" value="HATPase_c"/>
    <property type="match status" value="1"/>
</dbReference>
<comment type="caution">
    <text evidence="5">The sequence shown here is derived from an EMBL/GenBank/DDBJ whole genome shotgun (WGS) entry which is preliminary data.</text>
</comment>
<reference evidence="5 6" key="1">
    <citation type="submission" date="2021-03" db="EMBL/GenBank/DDBJ databases">
        <title>Paenibacillus artemisicola MWE-103 whole genome sequence.</title>
        <authorList>
            <person name="Ham Y.J."/>
        </authorList>
    </citation>
    <scope>NUCLEOTIDE SEQUENCE [LARGE SCALE GENOMIC DNA]</scope>
    <source>
        <strain evidence="5 6">MWE-103</strain>
    </source>
</reference>
<dbReference type="PANTHER" id="PTHR34220:SF7">
    <property type="entry name" value="SENSOR HISTIDINE KINASE YPDA"/>
    <property type="match status" value="1"/>
</dbReference>
<feature type="compositionally biased region" description="Gly residues" evidence="2">
    <location>
        <begin position="605"/>
        <end position="615"/>
    </location>
</feature>
<proteinExistence type="predicted"/>
<dbReference type="Pfam" id="PF06580">
    <property type="entry name" value="His_kinase"/>
    <property type="match status" value="1"/>
</dbReference>
<keyword evidence="3" id="KW-0812">Transmembrane</keyword>
<dbReference type="GO" id="GO:0016301">
    <property type="term" value="F:kinase activity"/>
    <property type="evidence" value="ECO:0007669"/>
    <property type="project" value="UniProtKB-KW"/>
</dbReference>
<feature type="transmembrane region" description="Helical" evidence="3">
    <location>
        <begin position="15"/>
        <end position="41"/>
    </location>
</feature>
<feature type="compositionally biased region" description="Low complexity" evidence="2">
    <location>
        <begin position="579"/>
        <end position="604"/>
    </location>
</feature>
<evidence type="ECO:0000313" key="5">
    <source>
        <dbReference type="EMBL" id="MBO7747196.1"/>
    </source>
</evidence>
<keyword evidence="3" id="KW-1133">Transmembrane helix</keyword>
<organism evidence="5 6">
    <name type="scientific">Paenibacillus artemisiicola</name>
    <dbReference type="NCBI Taxonomy" id="1172618"/>
    <lineage>
        <taxon>Bacteria</taxon>
        <taxon>Bacillati</taxon>
        <taxon>Bacillota</taxon>
        <taxon>Bacilli</taxon>
        <taxon>Bacillales</taxon>
        <taxon>Paenibacillaceae</taxon>
        <taxon>Paenibacillus</taxon>
    </lineage>
</organism>
<gene>
    <name evidence="5" type="ORF">I8J29_23620</name>
</gene>
<dbReference type="EMBL" id="JAGGDJ010000029">
    <property type="protein sequence ID" value="MBO7747196.1"/>
    <property type="molecule type" value="Genomic_DNA"/>
</dbReference>
<keyword evidence="5" id="KW-0418">Kinase</keyword>
<feature type="region of interest" description="Disordered" evidence="2">
    <location>
        <begin position="575"/>
        <end position="615"/>
    </location>
</feature>
<sequence length="615" mass="69498">MARHTERKLHPIQHYVRIILIISFSALILDFIISFASIAIVKQQSARDLRDTSYLYINRINADFAYINHFMGWTLANDENVKVMNAHAPDEPEFLKANKTLYRRFVEVQKGYGEQYNFFLYFDKKDYLQNCAPMGMTYKEYQALQKQVGLYIKDKVYYEKLYSWWSTVQLAGKSFILNIVPYHDSYLICLISADDLIRPLRETNLGENGYASLISEDGSRVTSPISNKGKLLDPSPARAALLDLVQPKTTVNGAFTNASFYVQLVIQFGAFEKIMIAQLLIVLLAVIIAASLCFILLYFKHKVLQPIKSFSYNLAFWTGDGEPIDVQSSKMAELEKANRQFRILVKQIKEYKIDIYERELEKQRIQLDYMKLQIKPHFFLNCLTTIHSMAQMGMDEEIQQMALSTSAYFRYIFREGRDFVRLADELEHVRIYLEIQRSRYRDSFVYRISQAEDARDAQIPPLVLQTFVENAVKYAVSREHETSIAIEVERRLREETEGGGVTVIRIADTGPGFAPDVLAKLRRGEPLDRSGGTRIGIMNTVQRLSQLYGDGASVRFGGADGGGALVVLELPEPPEPPDAAITGTARGTGAARTMTGTTETANGASGTGNSSGKGA</sequence>
<dbReference type="PANTHER" id="PTHR34220">
    <property type="entry name" value="SENSOR HISTIDINE KINASE YPDA"/>
    <property type="match status" value="1"/>
</dbReference>
<dbReference type="Proteomes" id="UP000670947">
    <property type="component" value="Unassembled WGS sequence"/>
</dbReference>
<keyword evidence="3" id="KW-0472">Membrane</keyword>
<evidence type="ECO:0000256" key="3">
    <source>
        <dbReference type="SAM" id="Phobius"/>
    </source>
</evidence>
<dbReference type="RefSeq" id="WP_208849914.1">
    <property type="nucleotide sequence ID" value="NZ_JAGGDJ010000029.1"/>
</dbReference>
<evidence type="ECO:0000259" key="4">
    <source>
        <dbReference type="SMART" id="SM00387"/>
    </source>
</evidence>
<dbReference type="SUPFAM" id="SSF55874">
    <property type="entry name" value="ATPase domain of HSP90 chaperone/DNA topoisomerase II/histidine kinase"/>
    <property type="match status" value="1"/>
</dbReference>
<protein>
    <submittedName>
        <fullName evidence="5">Histidine kinase</fullName>
    </submittedName>
</protein>
<feature type="coiled-coil region" evidence="1">
    <location>
        <begin position="334"/>
        <end position="373"/>
    </location>
</feature>
<evidence type="ECO:0000256" key="2">
    <source>
        <dbReference type="SAM" id="MobiDB-lite"/>
    </source>
</evidence>